<dbReference type="SUPFAM" id="SSF56935">
    <property type="entry name" value="Porins"/>
    <property type="match status" value="1"/>
</dbReference>
<name>A0A382YW93_9ZZZZ</name>
<keyword evidence="7" id="KW-0675">Receptor</keyword>
<organism evidence="10">
    <name type="scientific">marine metagenome</name>
    <dbReference type="NCBI Taxonomy" id="408172"/>
    <lineage>
        <taxon>unclassified sequences</taxon>
        <taxon>metagenomes</taxon>
        <taxon>ecological metagenomes</taxon>
    </lineage>
</organism>
<keyword evidence="4" id="KW-0732">Signal</keyword>
<evidence type="ECO:0000259" key="9">
    <source>
        <dbReference type="Pfam" id="PF00593"/>
    </source>
</evidence>
<evidence type="ECO:0000256" key="6">
    <source>
        <dbReference type="ARBA" id="ARBA00023136"/>
    </source>
</evidence>
<dbReference type="GO" id="GO:0015344">
    <property type="term" value="F:siderophore uptake transmembrane transporter activity"/>
    <property type="evidence" value="ECO:0007669"/>
    <property type="project" value="TreeGrafter"/>
</dbReference>
<feature type="domain" description="TonB-dependent receptor-like beta-barrel" evidence="9">
    <location>
        <begin position="33"/>
        <end position="260"/>
    </location>
</feature>
<keyword evidence="8" id="KW-0998">Cell outer membrane</keyword>
<feature type="non-terminal residue" evidence="10">
    <location>
        <position position="261"/>
    </location>
</feature>
<keyword evidence="5" id="KW-0798">TonB box</keyword>
<reference evidence="10" key="1">
    <citation type="submission" date="2018-05" db="EMBL/GenBank/DDBJ databases">
        <authorList>
            <person name="Lanie J.A."/>
            <person name="Ng W.-L."/>
            <person name="Kazmierczak K.M."/>
            <person name="Andrzejewski T.M."/>
            <person name="Davidsen T.M."/>
            <person name="Wayne K.J."/>
            <person name="Tettelin H."/>
            <person name="Glass J.I."/>
            <person name="Rusch D."/>
            <person name="Podicherti R."/>
            <person name="Tsui H.-C.T."/>
            <person name="Winkler M.E."/>
        </authorList>
    </citation>
    <scope>NUCLEOTIDE SEQUENCE</scope>
</reference>
<dbReference type="InterPro" id="IPR036942">
    <property type="entry name" value="Beta-barrel_TonB_sf"/>
</dbReference>
<dbReference type="InterPro" id="IPR039426">
    <property type="entry name" value="TonB-dep_rcpt-like"/>
</dbReference>
<dbReference type="GO" id="GO:0044718">
    <property type="term" value="P:siderophore transmembrane transport"/>
    <property type="evidence" value="ECO:0007669"/>
    <property type="project" value="TreeGrafter"/>
</dbReference>
<protein>
    <recommendedName>
        <fullName evidence="9">TonB-dependent receptor-like beta-barrel domain-containing protein</fullName>
    </recommendedName>
</protein>
<evidence type="ECO:0000256" key="8">
    <source>
        <dbReference type="ARBA" id="ARBA00023237"/>
    </source>
</evidence>
<evidence type="ECO:0000256" key="4">
    <source>
        <dbReference type="ARBA" id="ARBA00022729"/>
    </source>
</evidence>
<comment type="subcellular location">
    <subcellularLocation>
        <location evidence="1">Cell outer membrane</location>
        <topology evidence="1">Multi-pass membrane protein</topology>
    </subcellularLocation>
</comment>
<dbReference type="InterPro" id="IPR000531">
    <property type="entry name" value="Beta-barrel_TonB"/>
</dbReference>
<evidence type="ECO:0000256" key="2">
    <source>
        <dbReference type="ARBA" id="ARBA00022448"/>
    </source>
</evidence>
<sequence>LRFQIADLQEVFLTYQANRQNGVPRYDVVETLNDSLRSIDPQTRNLMFFRYINNRKSRWYNNITASLSFHRQFERRSRFRFNNPNARIDQFGTNTYGGQLNFNKFIGTSHHLVYGADVYFDDVQSASYLQNIETGSQLPTSPIIPNGSSFLSHGIYIQDDWQINPTWSLTSGIRYSYARLRAPFAFNSGRPVQFGTITQTSSALTGSLGLQHQINEYMSFVSNFAQGFRTPNLDDSSKLGTGKGGAIYEIPRNTLVPEKSI</sequence>
<dbReference type="PANTHER" id="PTHR30069">
    <property type="entry name" value="TONB-DEPENDENT OUTER MEMBRANE RECEPTOR"/>
    <property type="match status" value="1"/>
</dbReference>
<proteinExistence type="predicted"/>
<dbReference type="AlphaFoldDB" id="A0A382YW93"/>
<evidence type="ECO:0000256" key="5">
    <source>
        <dbReference type="ARBA" id="ARBA00023077"/>
    </source>
</evidence>
<dbReference type="GO" id="GO:0009279">
    <property type="term" value="C:cell outer membrane"/>
    <property type="evidence" value="ECO:0007669"/>
    <property type="project" value="UniProtKB-SubCell"/>
</dbReference>
<evidence type="ECO:0000256" key="7">
    <source>
        <dbReference type="ARBA" id="ARBA00023170"/>
    </source>
</evidence>
<dbReference type="Pfam" id="PF00593">
    <property type="entry name" value="TonB_dep_Rec_b-barrel"/>
    <property type="match status" value="1"/>
</dbReference>
<gene>
    <name evidence="10" type="ORF">METZ01_LOCUS440400</name>
</gene>
<evidence type="ECO:0000313" key="10">
    <source>
        <dbReference type="EMBL" id="SVD87546.1"/>
    </source>
</evidence>
<keyword evidence="6" id="KW-0472">Membrane</keyword>
<accession>A0A382YW93</accession>
<keyword evidence="3" id="KW-0812">Transmembrane</keyword>
<dbReference type="EMBL" id="UINC01179055">
    <property type="protein sequence ID" value="SVD87546.1"/>
    <property type="molecule type" value="Genomic_DNA"/>
</dbReference>
<evidence type="ECO:0000256" key="3">
    <source>
        <dbReference type="ARBA" id="ARBA00022692"/>
    </source>
</evidence>
<feature type="non-terminal residue" evidence="10">
    <location>
        <position position="1"/>
    </location>
</feature>
<keyword evidence="2" id="KW-0813">Transport</keyword>
<dbReference type="PANTHER" id="PTHR30069:SF29">
    <property type="entry name" value="HEMOGLOBIN AND HEMOGLOBIN-HAPTOGLOBIN-BINDING PROTEIN 1-RELATED"/>
    <property type="match status" value="1"/>
</dbReference>
<dbReference type="Gene3D" id="2.40.170.20">
    <property type="entry name" value="TonB-dependent receptor, beta-barrel domain"/>
    <property type="match status" value="1"/>
</dbReference>
<evidence type="ECO:0000256" key="1">
    <source>
        <dbReference type="ARBA" id="ARBA00004571"/>
    </source>
</evidence>